<gene>
    <name evidence="5" type="ORF">DAKH74_041130</name>
</gene>
<dbReference type="Pfam" id="PF00348">
    <property type="entry name" value="polyprenyl_synt"/>
    <property type="match status" value="1"/>
</dbReference>
<dbReference type="InterPro" id="IPR000092">
    <property type="entry name" value="Polyprenyl_synt"/>
</dbReference>
<keyword evidence="2" id="KW-0479">Metal-binding</keyword>
<dbReference type="Proteomes" id="UP001377567">
    <property type="component" value="Unassembled WGS sequence"/>
</dbReference>
<evidence type="ECO:0000256" key="3">
    <source>
        <dbReference type="ARBA" id="ARBA00022842"/>
    </source>
</evidence>
<dbReference type="Gene3D" id="1.10.600.10">
    <property type="entry name" value="Farnesyl Diphosphate Synthase"/>
    <property type="match status" value="1"/>
</dbReference>
<keyword evidence="1 4" id="KW-0808">Transferase</keyword>
<dbReference type="AlphaFoldDB" id="A0AAV5S1M9"/>
<sequence length="355" mass="40698">MERSALESILESQKPWSEDNEQVLQKPYLHIANQPGKKFRSKLINIFNAFYNVPQKYVAIVCEVIDILHNASLLIDDIEDNSQMRRGVKTSHMIYGIPMTINSANYMYFKAEECIHRLAECGKDEFSNVVFLQMQVDLLQVFGQELQNLHRGQGLELYWRDSNVTPTVEMYFEMARNKTGGLFRLACRLLETVAKCYDSHNAVSNTECMNFENSLIPLCNLLGVVYQIRDDYLNLVDDKMTSDKGFAEDITEGKLSFPIIHALTHESTRTEANGTHTSFLRSTILARTDDTEEKKKFVDILKHETRSLEYTKQTLHNLASLIREGDYFPVARSGHPFNTQALSLLQSIVQHLSTV</sequence>
<accession>A0AAV5S1M9</accession>
<evidence type="ECO:0000313" key="5">
    <source>
        <dbReference type="EMBL" id="GMM57497.1"/>
    </source>
</evidence>
<dbReference type="PROSITE" id="PS00444">
    <property type="entry name" value="POLYPRENYL_SYNTHASE_2"/>
    <property type="match status" value="1"/>
</dbReference>
<dbReference type="GO" id="GO:0004659">
    <property type="term" value="F:prenyltransferase activity"/>
    <property type="evidence" value="ECO:0007669"/>
    <property type="project" value="InterPro"/>
</dbReference>
<evidence type="ECO:0000256" key="2">
    <source>
        <dbReference type="ARBA" id="ARBA00022723"/>
    </source>
</evidence>
<reference evidence="5 6" key="1">
    <citation type="journal article" date="2023" name="Elife">
        <title>Identification of key yeast species and microbe-microbe interactions impacting larval growth of Drosophila in the wild.</title>
        <authorList>
            <person name="Mure A."/>
            <person name="Sugiura Y."/>
            <person name="Maeda R."/>
            <person name="Honda K."/>
            <person name="Sakurai N."/>
            <person name="Takahashi Y."/>
            <person name="Watada M."/>
            <person name="Katoh T."/>
            <person name="Gotoh A."/>
            <person name="Gotoh Y."/>
            <person name="Taniguchi I."/>
            <person name="Nakamura K."/>
            <person name="Hayashi T."/>
            <person name="Katayama T."/>
            <person name="Uemura T."/>
            <person name="Hattori Y."/>
        </authorList>
    </citation>
    <scope>NUCLEOTIDE SEQUENCE [LARGE SCALE GENOMIC DNA]</scope>
    <source>
        <strain evidence="5 6">KH-74</strain>
    </source>
</reference>
<organism evidence="5 6">
    <name type="scientific">Maudiozyma humilis</name>
    <name type="common">Sour dough yeast</name>
    <name type="synonym">Kazachstania humilis</name>
    <dbReference type="NCBI Taxonomy" id="51915"/>
    <lineage>
        <taxon>Eukaryota</taxon>
        <taxon>Fungi</taxon>
        <taxon>Dikarya</taxon>
        <taxon>Ascomycota</taxon>
        <taxon>Saccharomycotina</taxon>
        <taxon>Saccharomycetes</taxon>
        <taxon>Saccharomycetales</taxon>
        <taxon>Saccharomycetaceae</taxon>
        <taxon>Maudiozyma</taxon>
    </lineage>
</organism>
<proteinExistence type="inferred from homology"/>
<dbReference type="GO" id="GO:0008299">
    <property type="term" value="P:isoprenoid biosynthetic process"/>
    <property type="evidence" value="ECO:0007669"/>
    <property type="project" value="InterPro"/>
</dbReference>
<dbReference type="InterPro" id="IPR008949">
    <property type="entry name" value="Isoprenoid_synthase_dom_sf"/>
</dbReference>
<keyword evidence="3" id="KW-0460">Magnesium</keyword>
<name>A0AAV5S1M9_MAUHU</name>
<evidence type="ECO:0000256" key="1">
    <source>
        <dbReference type="ARBA" id="ARBA00022679"/>
    </source>
</evidence>
<dbReference type="InterPro" id="IPR033749">
    <property type="entry name" value="Polyprenyl_synt_CS"/>
</dbReference>
<dbReference type="PROSITE" id="PS00723">
    <property type="entry name" value="POLYPRENYL_SYNTHASE_1"/>
    <property type="match status" value="1"/>
</dbReference>
<dbReference type="SUPFAM" id="SSF48576">
    <property type="entry name" value="Terpenoid synthases"/>
    <property type="match status" value="1"/>
</dbReference>
<evidence type="ECO:0000256" key="4">
    <source>
        <dbReference type="RuleBase" id="RU004466"/>
    </source>
</evidence>
<dbReference type="EMBL" id="BTGD01000013">
    <property type="protein sequence ID" value="GMM57497.1"/>
    <property type="molecule type" value="Genomic_DNA"/>
</dbReference>
<dbReference type="SFLD" id="SFLDS00005">
    <property type="entry name" value="Isoprenoid_Synthase_Type_I"/>
    <property type="match status" value="1"/>
</dbReference>
<keyword evidence="6" id="KW-1185">Reference proteome</keyword>
<dbReference type="PANTHER" id="PTHR12001">
    <property type="entry name" value="GERANYLGERANYL PYROPHOSPHATE SYNTHASE"/>
    <property type="match status" value="1"/>
</dbReference>
<protein>
    <submittedName>
        <fullName evidence="5">Farnesyltranstransferase</fullName>
    </submittedName>
</protein>
<evidence type="ECO:0000313" key="6">
    <source>
        <dbReference type="Proteomes" id="UP001377567"/>
    </source>
</evidence>
<dbReference type="CDD" id="cd00685">
    <property type="entry name" value="Trans_IPPS_HT"/>
    <property type="match status" value="1"/>
</dbReference>
<dbReference type="PANTHER" id="PTHR12001:SF44">
    <property type="entry name" value="GERANYLGERANYL PYROPHOSPHATE SYNTHASE"/>
    <property type="match status" value="1"/>
</dbReference>
<comment type="caution">
    <text evidence="5">The sequence shown here is derived from an EMBL/GenBank/DDBJ whole genome shotgun (WGS) entry which is preliminary data.</text>
</comment>
<comment type="similarity">
    <text evidence="4">Belongs to the FPP/GGPP synthase family.</text>
</comment>
<dbReference type="GO" id="GO:0046872">
    <property type="term" value="F:metal ion binding"/>
    <property type="evidence" value="ECO:0007669"/>
    <property type="project" value="UniProtKB-KW"/>
</dbReference>